<sequence>MGNERSPKIIFDVEVQSSIQKQPCDCQFRWHRQFYPAEEWAEREKQQKASLQRNERRKMDLKYVHNQVNGLLPISYPAHGVFVRPLQATKLTGIRIEWFDSDDITSSTVLKVHLRARKGVFNLLGRVEDVSVEGSETSRMTILTTNPSQLNLQLQHIVYQNIEFDSNTVDLVELHYKGFNVTIPIHIQQHRLPWLYEYGSGKFQDRVTVVVKAFIRYTNLRRLINNIHSFYPGTRIVVADDSPDDFYKTVDIDNVHQYKMPNYTGYFAGRNLGLSQVVTEYFLYTDDDQYLVDGKSDLERLVSLLDETDIHVVSLAGQGFTKIMGQIFKYKGEGDETCIYREIGFHYQVPGYPDCFVVDFAMNFMLGSTADVRAVGFDPHRLLAISAHREFYYAAYGRLRIAVCMDALFSHERLGDPNYEKYQARRANPSKDMVGQQMMYELYKNHLGCLTPRVKPPSNDPFKDAMQKQQKSQQTN</sequence>
<dbReference type="SUPFAM" id="SSF53448">
    <property type="entry name" value="Nucleotide-diphospho-sugar transferases"/>
    <property type="match status" value="1"/>
</dbReference>
<evidence type="ECO:0000313" key="3">
    <source>
        <dbReference type="RefSeq" id="XP_035681131.1"/>
    </source>
</evidence>
<dbReference type="AlphaFoldDB" id="A0A9J7LE16"/>
<reference evidence="3" key="2">
    <citation type="submission" date="2025-08" db="UniProtKB">
        <authorList>
            <consortium name="RefSeq"/>
        </authorList>
    </citation>
    <scope>IDENTIFICATION</scope>
    <source>
        <strain evidence="3">S238N-H82</strain>
        <tissue evidence="3">Testes</tissue>
    </source>
</reference>
<dbReference type="PANTHER" id="PTHR15046:SF3">
    <property type="entry name" value="BETA-1,4 N-ACETYLGALACTOSAMINYLTRANSFERASE 2-LIKE"/>
    <property type="match status" value="1"/>
</dbReference>
<dbReference type="PANTHER" id="PTHR15046">
    <property type="entry name" value="GLYCO_TRANS_2-LIKE DOMAIN-CONTAINING PROTEIN"/>
    <property type="match status" value="1"/>
</dbReference>
<evidence type="ECO:0000313" key="2">
    <source>
        <dbReference type="Proteomes" id="UP000001554"/>
    </source>
</evidence>
<name>A0A9J7LE16_BRAFL</name>
<dbReference type="CDD" id="cd00761">
    <property type="entry name" value="Glyco_tranf_GTA_type"/>
    <property type="match status" value="1"/>
</dbReference>
<organism evidence="2 3">
    <name type="scientific">Branchiostoma floridae</name>
    <name type="common">Florida lancelet</name>
    <name type="synonym">Amphioxus</name>
    <dbReference type="NCBI Taxonomy" id="7739"/>
    <lineage>
        <taxon>Eukaryota</taxon>
        <taxon>Metazoa</taxon>
        <taxon>Chordata</taxon>
        <taxon>Cephalochordata</taxon>
        <taxon>Leptocardii</taxon>
        <taxon>Amphioxiformes</taxon>
        <taxon>Branchiostomatidae</taxon>
        <taxon>Branchiostoma</taxon>
    </lineage>
</organism>
<dbReference type="Proteomes" id="UP000001554">
    <property type="component" value="Chromosome 1"/>
</dbReference>
<dbReference type="RefSeq" id="XP_035681131.1">
    <property type="nucleotide sequence ID" value="XM_035825238.1"/>
</dbReference>
<protein>
    <submittedName>
        <fullName evidence="3">Beta-1,4 N-acetylgalactosaminyltransferase 2-like</fullName>
    </submittedName>
</protein>
<keyword evidence="2" id="KW-1185">Reference proteome</keyword>
<proteinExistence type="predicted"/>
<dbReference type="GeneID" id="118419014"/>
<dbReference type="KEGG" id="bfo:118419014"/>
<reference evidence="2" key="1">
    <citation type="journal article" date="2020" name="Nat. Ecol. Evol.">
        <title>Deeply conserved synteny resolves early events in vertebrate evolution.</title>
        <authorList>
            <person name="Simakov O."/>
            <person name="Marletaz F."/>
            <person name="Yue J.X."/>
            <person name="O'Connell B."/>
            <person name="Jenkins J."/>
            <person name="Brandt A."/>
            <person name="Calef R."/>
            <person name="Tung C.H."/>
            <person name="Huang T.K."/>
            <person name="Schmutz J."/>
            <person name="Satoh N."/>
            <person name="Yu J.K."/>
            <person name="Putnam N.H."/>
            <person name="Green R.E."/>
            <person name="Rokhsar D.S."/>
        </authorList>
    </citation>
    <scope>NUCLEOTIDE SEQUENCE [LARGE SCALE GENOMIC DNA]</scope>
    <source>
        <strain evidence="2">S238N-H82</strain>
    </source>
</reference>
<dbReference type="InterPro" id="IPR029044">
    <property type="entry name" value="Nucleotide-diphossugar_trans"/>
</dbReference>
<feature type="domain" description="Glycosyltransferase 2-like" evidence="1">
    <location>
        <begin position="208"/>
        <end position="316"/>
    </location>
</feature>
<gene>
    <name evidence="3" type="primary">LOC118419014</name>
</gene>
<evidence type="ECO:0000259" key="1">
    <source>
        <dbReference type="Pfam" id="PF00535"/>
    </source>
</evidence>
<dbReference type="Pfam" id="PF00535">
    <property type="entry name" value="Glycos_transf_2"/>
    <property type="match status" value="1"/>
</dbReference>
<accession>A0A9J7LE16</accession>
<dbReference type="InterPro" id="IPR001173">
    <property type="entry name" value="Glyco_trans_2-like"/>
</dbReference>
<dbReference type="OrthoDB" id="2139606at2759"/>
<dbReference type="Gene3D" id="3.90.550.10">
    <property type="entry name" value="Spore Coat Polysaccharide Biosynthesis Protein SpsA, Chain A"/>
    <property type="match status" value="1"/>
</dbReference>